<evidence type="ECO:0000256" key="4">
    <source>
        <dbReference type="ARBA" id="ARBA00022692"/>
    </source>
</evidence>
<comment type="similarity">
    <text evidence="7">Belongs to the binding-protein-dependent transport system permease family.</text>
</comment>
<sequence length="343" mass="37557">MHAGVLQLEPMQQSEITMTRVDSSKTPVLAPNPPSAPGGDQSGGQKIKRRYWTARTKRDAWIFLAFALPNIVLIAVFTYRPLIANIQYSMLDWTLGSDFATAIGLQNYITFFSSADAANVLGTTAIFTVFTVGGSMVLGLLIALALSQKLPGRTFARSAIFAPYVLSGVGVGLVWLFIFDPVYGVLSWVLRSLGQNSPQWINDPKLSLVMVIIVYVWKNLGYCAVVYLAGLQSMPKDVMEAASLDGASACRRFISISLPLLSPTTFFLLITSLLSSLQAFDILKIMTPTGQGTNTLMFETYLQAFGSYNKAGYSAAISVVLFVLLLIMTVVQMRFVERKVHYA</sequence>
<reference evidence="11" key="1">
    <citation type="journal article" date="2008" name="J. Bacteriol.">
        <title>Genome sequence of the fish pathogen Renibacterium salmoninarum suggests reductive evolution away from an environmental Arthrobacter ancestor.</title>
        <authorList>
            <person name="Wiens G.D."/>
            <person name="Rockey D.D."/>
            <person name="Wu Z."/>
            <person name="Chang J."/>
            <person name="Levy R."/>
            <person name="Crane S."/>
            <person name="Chen D.S."/>
            <person name="Capri G.R."/>
            <person name="Burnett J.R."/>
            <person name="Sudheesh P.S."/>
            <person name="Schipma M.J."/>
            <person name="Burd H."/>
            <person name="Bhattacharyya A."/>
            <person name="Rhodes L.D."/>
            <person name="Kaul R."/>
            <person name="Strom M.S."/>
        </authorList>
    </citation>
    <scope>NUCLEOTIDE SEQUENCE [LARGE SCALE GENOMIC DNA]</scope>
    <source>
        <strain evidence="11">ATCC 33209 / DSM 20767 / JCM 11484 / NBRC 15589 / NCIMB 2235</strain>
    </source>
</reference>
<dbReference type="SUPFAM" id="SSF161098">
    <property type="entry name" value="MetI-like"/>
    <property type="match status" value="1"/>
</dbReference>
<feature type="transmembrane region" description="Helical" evidence="7">
    <location>
        <begin position="311"/>
        <end position="331"/>
    </location>
</feature>
<organism evidence="10 11">
    <name type="scientific">Renibacterium salmoninarum (strain ATCC 33209 / DSM 20767 / JCM 11484 / NBRC 15589 / NCIMB 2235)</name>
    <dbReference type="NCBI Taxonomy" id="288705"/>
    <lineage>
        <taxon>Bacteria</taxon>
        <taxon>Bacillati</taxon>
        <taxon>Actinomycetota</taxon>
        <taxon>Actinomycetes</taxon>
        <taxon>Micrococcales</taxon>
        <taxon>Micrococcaceae</taxon>
        <taxon>Renibacterium</taxon>
    </lineage>
</organism>
<dbReference type="Proteomes" id="UP000002007">
    <property type="component" value="Chromosome"/>
</dbReference>
<dbReference type="Gene3D" id="1.10.3720.10">
    <property type="entry name" value="MetI-like"/>
    <property type="match status" value="1"/>
</dbReference>
<keyword evidence="2 7" id="KW-0813">Transport</keyword>
<accession>A9WSR7</accession>
<dbReference type="AlphaFoldDB" id="A9WSR7"/>
<dbReference type="InterPro" id="IPR035906">
    <property type="entry name" value="MetI-like_sf"/>
</dbReference>
<feature type="region of interest" description="Disordered" evidence="8">
    <location>
        <begin position="20"/>
        <end position="47"/>
    </location>
</feature>
<keyword evidence="4 7" id="KW-0812">Transmembrane</keyword>
<keyword evidence="3" id="KW-1003">Cell membrane</keyword>
<feature type="transmembrane region" description="Helical" evidence="7">
    <location>
        <begin position="121"/>
        <end position="146"/>
    </location>
</feature>
<keyword evidence="5 7" id="KW-1133">Transmembrane helix</keyword>
<dbReference type="Pfam" id="PF00528">
    <property type="entry name" value="BPD_transp_1"/>
    <property type="match status" value="1"/>
</dbReference>
<feature type="transmembrane region" description="Helical" evidence="7">
    <location>
        <begin position="60"/>
        <end position="79"/>
    </location>
</feature>
<keyword evidence="11" id="KW-1185">Reference proteome</keyword>
<comment type="subcellular location">
    <subcellularLocation>
        <location evidence="1 7">Cell membrane</location>
        <topology evidence="1 7">Multi-pass membrane protein</topology>
    </subcellularLocation>
</comment>
<gene>
    <name evidence="10" type="primary">ugpA</name>
    <name evidence="10" type="ordered locus">RSal33209_2123</name>
</gene>
<dbReference type="PANTHER" id="PTHR30193">
    <property type="entry name" value="ABC TRANSPORTER PERMEASE PROTEIN"/>
    <property type="match status" value="1"/>
</dbReference>
<evidence type="ECO:0000256" key="6">
    <source>
        <dbReference type="ARBA" id="ARBA00023136"/>
    </source>
</evidence>
<evidence type="ECO:0000313" key="10">
    <source>
        <dbReference type="EMBL" id="ABY23855.1"/>
    </source>
</evidence>
<feature type="transmembrane region" description="Helical" evidence="7">
    <location>
        <begin position="206"/>
        <end position="229"/>
    </location>
</feature>
<dbReference type="GO" id="GO:0055085">
    <property type="term" value="P:transmembrane transport"/>
    <property type="evidence" value="ECO:0007669"/>
    <property type="project" value="InterPro"/>
</dbReference>
<dbReference type="PROSITE" id="PS50928">
    <property type="entry name" value="ABC_TM1"/>
    <property type="match status" value="1"/>
</dbReference>
<feature type="transmembrane region" description="Helical" evidence="7">
    <location>
        <begin position="158"/>
        <end position="178"/>
    </location>
</feature>
<feature type="transmembrane region" description="Helical" evidence="7">
    <location>
        <begin position="260"/>
        <end position="280"/>
    </location>
</feature>
<evidence type="ECO:0000256" key="8">
    <source>
        <dbReference type="SAM" id="MobiDB-lite"/>
    </source>
</evidence>
<feature type="domain" description="ABC transmembrane type-1" evidence="9">
    <location>
        <begin position="121"/>
        <end position="332"/>
    </location>
</feature>
<evidence type="ECO:0000256" key="7">
    <source>
        <dbReference type="RuleBase" id="RU363032"/>
    </source>
</evidence>
<dbReference type="CDD" id="cd06261">
    <property type="entry name" value="TM_PBP2"/>
    <property type="match status" value="1"/>
</dbReference>
<evidence type="ECO:0000256" key="5">
    <source>
        <dbReference type="ARBA" id="ARBA00022989"/>
    </source>
</evidence>
<keyword evidence="6 7" id="KW-0472">Membrane</keyword>
<dbReference type="eggNOG" id="COG1175">
    <property type="taxonomic scope" value="Bacteria"/>
</dbReference>
<dbReference type="PANTHER" id="PTHR30193:SF37">
    <property type="entry name" value="INNER MEMBRANE ABC TRANSPORTER PERMEASE PROTEIN YCJO"/>
    <property type="match status" value="1"/>
</dbReference>
<name>A9WSR7_RENSM</name>
<evidence type="ECO:0000259" key="9">
    <source>
        <dbReference type="PROSITE" id="PS50928"/>
    </source>
</evidence>
<protein>
    <submittedName>
        <fullName evidence="10">SN-glycerol-3-phosphate transport system permease protein</fullName>
    </submittedName>
</protein>
<evidence type="ECO:0000256" key="2">
    <source>
        <dbReference type="ARBA" id="ARBA00022448"/>
    </source>
</evidence>
<evidence type="ECO:0000256" key="1">
    <source>
        <dbReference type="ARBA" id="ARBA00004651"/>
    </source>
</evidence>
<proteinExistence type="inferred from homology"/>
<evidence type="ECO:0000256" key="3">
    <source>
        <dbReference type="ARBA" id="ARBA00022475"/>
    </source>
</evidence>
<evidence type="ECO:0000313" key="11">
    <source>
        <dbReference type="Proteomes" id="UP000002007"/>
    </source>
</evidence>
<dbReference type="HOGENOM" id="CLU_016047_0_2_11"/>
<dbReference type="InterPro" id="IPR051393">
    <property type="entry name" value="ABC_transporter_permease"/>
</dbReference>
<dbReference type="GO" id="GO:0005886">
    <property type="term" value="C:plasma membrane"/>
    <property type="evidence" value="ECO:0007669"/>
    <property type="project" value="UniProtKB-SubCell"/>
</dbReference>
<dbReference type="InterPro" id="IPR000515">
    <property type="entry name" value="MetI-like"/>
</dbReference>
<dbReference type="STRING" id="288705.RSal33209_2123"/>
<dbReference type="EMBL" id="CP000910">
    <property type="protein sequence ID" value="ABY23855.1"/>
    <property type="molecule type" value="Genomic_DNA"/>
</dbReference>
<dbReference type="KEGG" id="rsa:RSal33209_2123"/>